<evidence type="ECO:0000313" key="1">
    <source>
        <dbReference type="EMBL" id="UJO22109.1"/>
    </source>
</evidence>
<dbReference type="Proteomes" id="UP000756132">
    <property type="component" value="Chromosome 9"/>
</dbReference>
<dbReference type="AlphaFoldDB" id="A0A9Q8PGD0"/>
<dbReference type="GeneID" id="71988796"/>
<reference evidence="1" key="1">
    <citation type="submission" date="2021-12" db="EMBL/GenBank/DDBJ databases">
        <authorList>
            <person name="Zaccaron A."/>
            <person name="Stergiopoulos I."/>
        </authorList>
    </citation>
    <scope>NUCLEOTIDE SEQUENCE</scope>
    <source>
        <strain evidence="1">Race5_Kim</strain>
    </source>
</reference>
<proteinExistence type="predicted"/>
<accession>A0A9Q8PGD0</accession>
<keyword evidence="2" id="KW-1185">Reference proteome</keyword>
<name>A0A9Q8PGD0_PASFU</name>
<dbReference type="EMBL" id="CP090171">
    <property type="protein sequence ID" value="UJO22109.1"/>
    <property type="molecule type" value="Genomic_DNA"/>
</dbReference>
<dbReference type="RefSeq" id="XP_047766475.1">
    <property type="nucleotide sequence ID" value="XM_047908066.1"/>
</dbReference>
<sequence>MDPAPPNDKRNIFPFFRLPRELRDGIYECVEARTESSNVPITSSLCCHLRLEGGLCTNLLLVSKQFAAEYKERGSARIKLTTCEFISRSGQKRADIPPVVKNVHATSLKLEAYGDVLIAHLKGSTNFVREYITEIGTTTTTI</sequence>
<dbReference type="OrthoDB" id="3650808at2759"/>
<evidence type="ECO:0000313" key="2">
    <source>
        <dbReference type="Proteomes" id="UP000756132"/>
    </source>
</evidence>
<gene>
    <name evidence="1" type="ORF">CLAFUR5_08918</name>
</gene>
<protein>
    <submittedName>
        <fullName evidence="1">Uncharacterized protein</fullName>
    </submittedName>
</protein>
<organism evidence="1 2">
    <name type="scientific">Passalora fulva</name>
    <name type="common">Tomato leaf mold</name>
    <name type="synonym">Cladosporium fulvum</name>
    <dbReference type="NCBI Taxonomy" id="5499"/>
    <lineage>
        <taxon>Eukaryota</taxon>
        <taxon>Fungi</taxon>
        <taxon>Dikarya</taxon>
        <taxon>Ascomycota</taxon>
        <taxon>Pezizomycotina</taxon>
        <taxon>Dothideomycetes</taxon>
        <taxon>Dothideomycetidae</taxon>
        <taxon>Mycosphaerellales</taxon>
        <taxon>Mycosphaerellaceae</taxon>
        <taxon>Fulvia</taxon>
    </lineage>
</organism>
<reference evidence="1" key="2">
    <citation type="journal article" date="2022" name="Microb. Genom.">
        <title>A chromosome-scale genome assembly of the tomato pathogen Cladosporium fulvum reveals a compartmentalized genome architecture and the presence of a dispensable chromosome.</title>
        <authorList>
            <person name="Zaccaron A.Z."/>
            <person name="Chen L.H."/>
            <person name="Samaras A."/>
            <person name="Stergiopoulos I."/>
        </authorList>
    </citation>
    <scope>NUCLEOTIDE SEQUENCE</scope>
    <source>
        <strain evidence="1">Race5_Kim</strain>
    </source>
</reference>
<dbReference type="KEGG" id="ffu:CLAFUR5_08918"/>